<feature type="domain" description="HTH araC/xylS-type" evidence="4">
    <location>
        <begin position="162"/>
        <end position="243"/>
    </location>
</feature>
<keyword evidence="3" id="KW-0804">Transcription</keyword>
<evidence type="ECO:0000256" key="2">
    <source>
        <dbReference type="ARBA" id="ARBA00023125"/>
    </source>
</evidence>
<dbReference type="eggNOG" id="COG2207">
    <property type="taxonomic scope" value="Bacteria"/>
</dbReference>
<dbReference type="PANTHER" id="PTHR46796">
    <property type="entry name" value="HTH-TYPE TRANSCRIPTIONAL ACTIVATOR RHAS-RELATED"/>
    <property type="match status" value="1"/>
</dbReference>
<dbReference type="Gene3D" id="1.10.10.60">
    <property type="entry name" value="Homeodomain-like"/>
    <property type="match status" value="1"/>
</dbReference>
<evidence type="ECO:0000256" key="3">
    <source>
        <dbReference type="ARBA" id="ARBA00023163"/>
    </source>
</evidence>
<evidence type="ECO:0000313" key="6">
    <source>
        <dbReference type="Proteomes" id="UP000035034"/>
    </source>
</evidence>
<reference evidence="5 6" key="1">
    <citation type="submission" date="2011-12" db="EMBL/GenBank/DDBJ databases">
        <title>Whole genome shotgun sequence of Gordonia effusa NBRC 100432.</title>
        <authorList>
            <person name="Yoshida I."/>
            <person name="Takarada H."/>
            <person name="Hosoyama A."/>
            <person name="Tsuchikane K."/>
            <person name="Katsumata H."/>
            <person name="Yamazaki S."/>
            <person name="Fujita N."/>
        </authorList>
    </citation>
    <scope>NUCLEOTIDE SEQUENCE [LARGE SCALE GENOMIC DNA]</scope>
    <source>
        <strain evidence="5 6">NBRC 100432</strain>
    </source>
</reference>
<dbReference type="PANTHER" id="PTHR46796:SF15">
    <property type="entry name" value="BLL1074 PROTEIN"/>
    <property type="match status" value="1"/>
</dbReference>
<dbReference type="EMBL" id="BAEH01000105">
    <property type="protein sequence ID" value="GAB20018.1"/>
    <property type="molecule type" value="Genomic_DNA"/>
</dbReference>
<evidence type="ECO:0000256" key="1">
    <source>
        <dbReference type="ARBA" id="ARBA00023015"/>
    </source>
</evidence>
<dbReference type="GO" id="GO:0043565">
    <property type="term" value="F:sequence-specific DNA binding"/>
    <property type="evidence" value="ECO:0007669"/>
    <property type="project" value="InterPro"/>
</dbReference>
<organism evidence="5 6">
    <name type="scientific">Gordonia effusa NBRC 100432</name>
    <dbReference type="NCBI Taxonomy" id="1077974"/>
    <lineage>
        <taxon>Bacteria</taxon>
        <taxon>Bacillati</taxon>
        <taxon>Actinomycetota</taxon>
        <taxon>Actinomycetes</taxon>
        <taxon>Mycobacteriales</taxon>
        <taxon>Gordoniaceae</taxon>
        <taxon>Gordonia</taxon>
    </lineage>
</organism>
<dbReference type="InterPro" id="IPR009057">
    <property type="entry name" value="Homeodomain-like_sf"/>
</dbReference>
<keyword evidence="2" id="KW-0238">DNA-binding</keyword>
<dbReference type="SMART" id="SM00342">
    <property type="entry name" value="HTH_ARAC"/>
    <property type="match status" value="1"/>
</dbReference>
<evidence type="ECO:0000313" key="5">
    <source>
        <dbReference type="EMBL" id="GAB20018.1"/>
    </source>
</evidence>
<evidence type="ECO:0000259" key="4">
    <source>
        <dbReference type="PROSITE" id="PS01124"/>
    </source>
</evidence>
<dbReference type="PROSITE" id="PS01124">
    <property type="entry name" value="HTH_ARAC_FAMILY_2"/>
    <property type="match status" value="1"/>
</dbReference>
<comment type="caution">
    <text evidence="5">The sequence shown here is derived from an EMBL/GenBank/DDBJ whole genome shotgun (WGS) entry which is preliminary data.</text>
</comment>
<proteinExistence type="predicted"/>
<keyword evidence="6" id="KW-1185">Reference proteome</keyword>
<dbReference type="GO" id="GO:0003700">
    <property type="term" value="F:DNA-binding transcription factor activity"/>
    <property type="evidence" value="ECO:0007669"/>
    <property type="project" value="InterPro"/>
</dbReference>
<keyword evidence="1" id="KW-0805">Transcription regulation</keyword>
<dbReference type="InterPro" id="IPR018060">
    <property type="entry name" value="HTH_AraC"/>
</dbReference>
<sequence length="250" mass="26491">MVPYDITGALPGTHLGIPSPNLTVVIDLRDGLDLSGPGLPGVTRFQVCLGGLHSTPYLIHHDGNQVGVQIGLTPAGVRRLFGLPVAELTDRAIDLDELNPALADEIAGRIAGAAPDDRARIGAATMLGWTDDLDTAAKRWAPQPDAAAAWDYIVATGGRCAVSELTARSGWSARYLTARFVAEYGIGPKQAARLIRFDRAMLALRRGVAIDEVAACSGYADQAHLTREFSDFASMPPARYLALEEFASAG</sequence>
<dbReference type="Pfam" id="PF12833">
    <property type="entry name" value="HTH_18"/>
    <property type="match status" value="1"/>
</dbReference>
<dbReference type="AlphaFoldDB" id="H0R4L7"/>
<gene>
    <name evidence="5" type="ORF">GOEFS_105_00290</name>
</gene>
<dbReference type="STRING" id="1077974.GOEFS_105_00290"/>
<dbReference type="Proteomes" id="UP000035034">
    <property type="component" value="Unassembled WGS sequence"/>
</dbReference>
<protein>
    <submittedName>
        <fullName evidence="5">Putative AraC family transcriptional regulator</fullName>
    </submittedName>
</protein>
<accession>H0R4L7</accession>
<name>H0R4L7_9ACTN</name>
<dbReference type="SUPFAM" id="SSF46689">
    <property type="entry name" value="Homeodomain-like"/>
    <property type="match status" value="1"/>
</dbReference>
<dbReference type="InterPro" id="IPR050204">
    <property type="entry name" value="AraC_XylS_family_regulators"/>
</dbReference>